<keyword evidence="1" id="KW-0732">Signal</keyword>
<accession>A0AAN4U3Y7</accession>
<dbReference type="Pfam" id="PF13650">
    <property type="entry name" value="Asp_protease_2"/>
    <property type="match status" value="1"/>
</dbReference>
<dbReference type="Proteomes" id="UP000321287">
    <property type="component" value="Unassembled WGS sequence"/>
</dbReference>
<sequence>MRLLLRSFILGSIVLLPGSPQARATPRVQGFIVSTSWAPPITDPVIDPVDKRGIVAAIKAGNQPALMAIRDRMVQNAPLSSVDQYLVSLADAGLARINGDFTASNAALDRGLRLVGHHADTTQELNALLLLGESLRYGNLFLSGDLSGWIERAAWLERVYFAPIRAFYKLPNLKFPNLTLLTPLVPASSITNPSVIASDEEQMPLLVTNDDNDGRRVIDVQVQATFFGKSDWALLDTGSLEGVIPRSYVTRYHLPVIARSKRGSDGFRRNMSVDYVIVPEIRLGRTVLKNQLFTVAPIPFPVLGLLQLGQLRHLTIDSAMLRFGPHAPFDCHEPLRAASLMTGVESRLIFPYELDGHEDTAALDTGDNTPSILSIRTPALPAHLAERAQLKSVTTVAGKVAYPTTTAPATVVFPDFTVQDRVKYIQSPMQDTLIPSGILNHARFSLDMTEHVACLTPDRVARKFSGKRED</sequence>
<dbReference type="AlphaFoldDB" id="A0AAN4U3Y7"/>
<feature type="chain" id="PRO_5043015926" description="Aspartyl protease" evidence="1">
    <location>
        <begin position="25"/>
        <end position="470"/>
    </location>
</feature>
<dbReference type="InterPro" id="IPR021109">
    <property type="entry name" value="Peptidase_aspartic_dom_sf"/>
</dbReference>
<reference evidence="2 3" key="1">
    <citation type="submission" date="2019-07" db="EMBL/GenBank/DDBJ databases">
        <title>Whole genome shotgun sequence of Asaia bogorensis NBRC 16594.</title>
        <authorList>
            <person name="Hosoyama A."/>
            <person name="Uohara A."/>
            <person name="Ohji S."/>
            <person name="Ichikawa N."/>
        </authorList>
    </citation>
    <scope>NUCLEOTIDE SEQUENCE [LARGE SCALE GENOMIC DNA]</scope>
    <source>
        <strain evidence="2 3">NBRC 16594</strain>
    </source>
</reference>
<name>A0AAN4U3Y7_9PROT</name>
<evidence type="ECO:0000313" key="2">
    <source>
        <dbReference type="EMBL" id="GEL54897.1"/>
    </source>
</evidence>
<gene>
    <name evidence="2" type="ORF">ABO01nite_29040</name>
</gene>
<protein>
    <recommendedName>
        <fullName evidence="4">Aspartyl protease</fullName>
    </recommendedName>
</protein>
<organism evidence="2 3">
    <name type="scientific">Asaia bogorensis NBRC 16594</name>
    <dbReference type="NCBI Taxonomy" id="1231624"/>
    <lineage>
        <taxon>Bacteria</taxon>
        <taxon>Pseudomonadati</taxon>
        <taxon>Pseudomonadota</taxon>
        <taxon>Alphaproteobacteria</taxon>
        <taxon>Acetobacterales</taxon>
        <taxon>Acetobacteraceae</taxon>
        <taxon>Asaia</taxon>
    </lineage>
</organism>
<evidence type="ECO:0008006" key="4">
    <source>
        <dbReference type="Google" id="ProtNLM"/>
    </source>
</evidence>
<dbReference type="EMBL" id="BJVS01000010">
    <property type="protein sequence ID" value="GEL54897.1"/>
    <property type="molecule type" value="Genomic_DNA"/>
</dbReference>
<evidence type="ECO:0000313" key="3">
    <source>
        <dbReference type="Proteomes" id="UP000321287"/>
    </source>
</evidence>
<proteinExistence type="predicted"/>
<dbReference type="Gene3D" id="2.40.70.10">
    <property type="entry name" value="Acid Proteases"/>
    <property type="match status" value="1"/>
</dbReference>
<comment type="caution">
    <text evidence="2">The sequence shown here is derived from an EMBL/GenBank/DDBJ whole genome shotgun (WGS) entry which is preliminary data.</text>
</comment>
<evidence type="ECO:0000256" key="1">
    <source>
        <dbReference type="SAM" id="SignalP"/>
    </source>
</evidence>
<keyword evidence="3" id="KW-1185">Reference proteome</keyword>
<feature type="signal peptide" evidence="1">
    <location>
        <begin position="1"/>
        <end position="24"/>
    </location>
</feature>